<dbReference type="Pfam" id="PF12796">
    <property type="entry name" value="Ank_2"/>
    <property type="match status" value="1"/>
</dbReference>
<reference evidence="5" key="2">
    <citation type="submission" date="2025-05" db="UniProtKB">
        <authorList>
            <consortium name="Ensembl"/>
        </authorList>
    </citation>
    <scope>IDENTIFICATION</scope>
</reference>
<feature type="compositionally biased region" description="Basic and acidic residues" evidence="2">
    <location>
        <begin position="484"/>
        <end position="494"/>
    </location>
</feature>
<gene>
    <name evidence="5" type="primary">ankle1</name>
    <name evidence="4" type="synonym">ANKLE1</name>
    <name evidence="4" type="ORF">AMEX_G5022</name>
</gene>
<feature type="region of interest" description="Disordered" evidence="2">
    <location>
        <begin position="700"/>
        <end position="721"/>
    </location>
</feature>
<feature type="region of interest" description="Disordered" evidence="2">
    <location>
        <begin position="735"/>
        <end position="887"/>
    </location>
</feature>
<dbReference type="KEGG" id="amex:103038794"/>
<dbReference type="PROSITE" id="PS50954">
    <property type="entry name" value="LEM"/>
    <property type="match status" value="1"/>
</dbReference>
<name>A0A8B9KQS1_ASTMX</name>
<protein>
    <submittedName>
        <fullName evidence="5">Ankyrin repeat and LEM domain containing 1</fullName>
    </submittedName>
    <submittedName>
        <fullName evidence="4">Ankyrin repeat and LEM domain-containing protein 1</fullName>
    </submittedName>
</protein>
<feature type="compositionally biased region" description="Low complexity" evidence="2">
    <location>
        <begin position="840"/>
        <end position="865"/>
    </location>
</feature>
<feature type="compositionally biased region" description="Polar residues" evidence="2">
    <location>
        <begin position="760"/>
        <end position="794"/>
    </location>
</feature>
<dbReference type="Gene3D" id="1.10.720.40">
    <property type="match status" value="1"/>
</dbReference>
<dbReference type="Pfam" id="PF03020">
    <property type="entry name" value="LEM"/>
    <property type="match status" value="1"/>
</dbReference>
<feature type="compositionally biased region" description="Low complexity" evidence="2">
    <location>
        <begin position="442"/>
        <end position="453"/>
    </location>
</feature>
<dbReference type="CDD" id="cd12934">
    <property type="entry name" value="LEM"/>
    <property type="match status" value="1"/>
</dbReference>
<feature type="compositionally biased region" description="Basic residues" evidence="2">
    <location>
        <begin position="583"/>
        <end position="594"/>
    </location>
</feature>
<dbReference type="Ensembl" id="ENSAMXT00005042827.1">
    <property type="protein sequence ID" value="ENSAMXP00005039334.1"/>
    <property type="gene ID" value="ENSAMXG00005018562.1"/>
</dbReference>
<feature type="region of interest" description="Disordered" evidence="2">
    <location>
        <begin position="407"/>
        <end position="453"/>
    </location>
</feature>
<feature type="compositionally biased region" description="Polar residues" evidence="2">
    <location>
        <begin position="737"/>
        <end position="748"/>
    </location>
</feature>
<accession>A0A8B9KQS1</accession>
<dbReference type="Pfam" id="PF22945">
    <property type="entry name" value="LEM-3_GIY-YIG"/>
    <property type="match status" value="1"/>
</dbReference>
<dbReference type="SMART" id="SM00248">
    <property type="entry name" value="ANK"/>
    <property type="match status" value="3"/>
</dbReference>
<evidence type="ECO:0000313" key="5">
    <source>
        <dbReference type="Ensembl" id="ENSAMXP00005039334.1"/>
    </source>
</evidence>
<evidence type="ECO:0000256" key="1">
    <source>
        <dbReference type="PROSITE-ProRule" id="PRU00023"/>
    </source>
</evidence>
<feature type="region of interest" description="Disordered" evidence="2">
    <location>
        <begin position="961"/>
        <end position="986"/>
    </location>
</feature>
<evidence type="ECO:0000313" key="6">
    <source>
        <dbReference type="Proteomes" id="UP000694621"/>
    </source>
</evidence>
<feature type="region of interest" description="Disordered" evidence="2">
    <location>
        <begin position="581"/>
        <end position="606"/>
    </location>
</feature>
<evidence type="ECO:0000313" key="4">
    <source>
        <dbReference type="EMBL" id="KAG9279497.1"/>
    </source>
</evidence>
<keyword evidence="1" id="KW-0040">ANK repeat</keyword>
<reference evidence="4 7" key="1">
    <citation type="submission" date="2021-07" db="EMBL/GenBank/DDBJ databases">
        <authorList>
            <person name="Imarazene B."/>
            <person name="Zahm M."/>
            <person name="Klopp C."/>
            <person name="Cabau C."/>
            <person name="Beille S."/>
            <person name="Jouanno E."/>
            <person name="Castinel A."/>
            <person name="Lluch J."/>
            <person name="Gil L."/>
            <person name="Kuchtly C."/>
            <person name="Lopez Roques C."/>
            <person name="Donnadieu C."/>
            <person name="Parrinello H."/>
            <person name="Journot L."/>
            <person name="Du K."/>
            <person name="Schartl M."/>
            <person name="Retaux S."/>
            <person name="Guiguen Y."/>
        </authorList>
    </citation>
    <scope>NUCLEOTIDE SEQUENCE [LARGE SCALE GENOMIC DNA]</scope>
    <source>
        <strain evidence="4">Pach_M1</strain>
        <tissue evidence="4">Testis</tissue>
    </source>
</reference>
<dbReference type="SMART" id="SM00540">
    <property type="entry name" value="LEM"/>
    <property type="match status" value="1"/>
</dbReference>
<proteinExistence type="predicted"/>
<dbReference type="AlphaFoldDB" id="A0A8B9KQS1"/>
<dbReference type="InterPro" id="IPR034998">
    <property type="entry name" value="ANKLE1"/>
</dbReference>
<feature type="repeat" description="ANK" evidence="1">
    <location>
        <begin position="89"/>
        <end position="124"/>
    </location>
</feature>
<feature type="region of interest" description="Disordered" evidence="2">
    <location>
        <begin position="654"/>
        <end position="685"/>
    </location>
</feature>
<dbReference type="Gene3D" id="1.25.40.20">
    <property type="entry name" value="Ankyrin repeat-containing domain"/>
    <property type="match status" value="1"/>
</dbReference>
<dbReference type="PROSITE" id="PS50297">
    <property type="entry name" value="ANK_REP_REGION"/>
    <property type="match status" value="2"/>
</dbReference>
<feature type="repeat" description="ANK" evidence="1">
    <location>
        <begin position="125"/>
        <end position="157"/>
    </location>
</feature>
<dbReference type="GeneID" id="103038794"/>
<feature type="compositionally biased region" description="Polar residues" evidence="2">
    <location>
        <begin position="510"/>
        <end position="543"/>
    </location>
</feature>
<feature type="compositionally biased region" description="Polar residues" evidence="2">
    <location>
        <begin position="431"/>
        <end position="441"/>
    </location>
</feature>
<dbReference type="GO" id="GO:0000712">
    <property type="term" value="P:resolution of meiotic recombination intermediates"/>
    <property type="evidence" value="ECO:0007669"/>
    <property type="project" value="TreeGrafter"/>
</dbReference>
<dbReference type="Proteomes" id="UP000752171">
    <property type="component" value="Unassembled WGS sequence"/>
</dbReference>
<feature type="domain" description="LEM" evidence="3">
    <location>
        <begin position="982"/>
        <end position="1026"/>
    </location>
</feature>
<dbReference type="InterPro" id="IPR011015">
    <property type="entry name" value="LEM/LEM-like_dom_sf"/>
</dbReference>
<dbReference type="CTD" id="126549"/>
<organism evidence="5 6">
    <name type="scientific">Astyanax mexicanus</name>
    <name type="common">Blind cave fish</name>
    <name type="synonym">Astyanax fasciatus mexicanus</name>
    <dbReference type="NCBI Taxonomy" id="7994"/>
    <lineage>
        <taxon>Eukaryota</taxon>
        <taxon>Metazoa</taxon>
        <taxon>Chordata</taxon>
        <taxon>Craniata</taxon>
        <taxon>Vertebrata</taxon>
        <taxon>Euteleostomi</taxon>
        <taxon>Actinopterygii</taxon>
        <taxon>Neopterygii</taxon>
        <taxon>Teleostei</taxon>
        <taxon>Ostariophysi</taxon>
        <taxon>Characiformes</taxon>
        <taxon>Characoidei</taxon>
        <taxon>Acestrorhamphidae</taxon>
        <taxon>Acestrorhamphinae</taxon>
        <taxon>Astyanax</taxon>
    </lineage>
</organism>
<dbReference type="PROSITE" id="PS50088">
    <property type="entry name" value="ANK_REPEAT"/>
    <property type="match status" value="2"/>
</dbReference>
<dbReference type="InterPro" id="IPR002110">
    <property type="entry name" value="Ankyrin_rpt"/>
</dbReference>
<dbReference type="CDD" id="cd10454">
    <property type="entry name" value="GIY-YIG_COG3680_Meta"/>
    <property type="match status" value="1"/>
</dbReference>
<dbReference type="OrthoDB" id="1601181at2759"/>
<dbReference type="InterPro" id="IPR003887">
    <property type="entry name" value="LEM_dom"/>
</dbReference>
<dbReference type="PANTHER" id="PTHR46427">
    <property type="entry name" value="ANKYRIN REPEAT AND LEM DOMAIN-CONTAINING PROTEIN 1"/>
    <property type="match status" value="1"/>
</dbReference>
<dbReference type="EMBL" id="JAICCE010000003">
    <property type="protein sequence ID" value="KAG9279497.1"/>
    <property type="molecule type" value="Genomic_DNA"/>
</dbReference>
<dbReference type="GO" id="GO:0005654">
    <property type="term" value="C:nucleoplasm"/>
    <property type="evidence" value="ECO:0007669"/>
    <property type="project" value="TreeGrafter"/>
</dbReference>
<dbReference type="Proteomes" id="UP000694621">
    <property type="component" value="Unplaced"/>
</dbReference>
<evidence type="ECO:0000313" key="7">
    <source>
        <dbReference type="Proteomes" id="UP000752171"/>
    </source>
</evidence>
<dbReference type="GO" id="GO:0000724">
    <property type="term" value="P:double-strand break repair via homologous recombination"/>
    <property type="evidence" value="ECO:0007669"/>
    <property type="project" value="TreeGrafter"/>
</dbReference>
<dbReference type="SUPFAM" id="SSF48403">
    <property type="entry name" value="Ankyrin repeat"/>
    <property type="match status" value="1"/>
</dbReference>
<sequence length="1250" mass="138874">MQESLAGPDLKAAAFCAVYVAKANELHAENPLKVYLSGSQKPRNTDTMPLKSRDSDPASLLYTAVNDTDLRTVESLLLQGVNPNLMLPEGLAAVHLAAGKESEKGLRCLKLILQHGADPNLRSSEDLTPLHIAASWGCYQNLKLLLKNGGNPSLKDQDGNKPADLAEQEENSKCASLLQEFESQAPQVEYEDMPKFQYSIYSGHSLRDSSIDLSMLSNFGEGPLSSTRQSSFFRMSGISGQPFRDRGAHDSWLSDVSGLNRRESEVFDRTEAFGDTLPVLSSTRLSVIDFKSPEGEALPKNEDFCLNSERSAQFLQPSRKSVTFRDSNEYFPAQSFRSPDGRTCENFGDTTVDFSQYSDFLDSGRMTTVLQNQGIDVTSPDNVFVFCRGGSMREEDFEKTIMGPGLLEELSGDEHDDDNNNDDVFSNSVNEVKSNNQAPVFSSSGSSKYSSCDSDQYKTAIEGSEHNRHFSPLEKEEILGDEHGDAAKESHGESHSSGLSTEESDKGSINLITDQSTKTQTGDKSQPHSSILETEEQMNTPSPFVTGRTRSRLSRCSQRCSNISPSVFSTSSLFEHTLPTPTRVRRNTPRHKYPHNSEETQSGGHCFEENGLDDINVSMRNLKVSSVQSFDENPSQADTLIISESLADTVIIPRSDAEDGSEGDSVSCQDDVKSSSYSSKSPVRQHAEIMLDAEREFLTSDVSTSSERQNNAPVQTAQTSYKSSYALRENCRAYGDESSQSQTVTSLDCSRPQRGRVYNGGTSSCTPRNTKSRVCSQSEPQTGSVKLEQHSSSPPVFEDEREFLTSDASTSSERRKCAAKPMQTPYRSSYASNEHYCEISSQEESSPSQASLESGSSSSLDSSRPQKSRAEGSSSGCTPRYSMSRLNCQSRPQTLANLSYTPGGRPIITDMDEPVEYLYTDTEEGHELIETHVPPTSNSSMSSSVLTSTSEDTVLYDWRTLQAEGGSPEKGKENRRPSREDALDTKGLTDRELRRRLVELGERPGPINAQTRPLYIQRLRALQNTSATQQKAEDSSSAFTAYTPELNKVLSSFHLPDCKADEFALCEQFDQPDQNKKWREGIIKSSFNYLLLDPRVTKNLPYRSHSMTPQERFQTFVSAIFYVGKGKRSRPYSHLYEALEYFRGDKTSKKLCSKVQHILQVWNSGQGVISLHCFQNVIPVEAYTREACMVDAIGLKRLTNKKRGDYYGVVSTWTAKRKRELGVHLLYRAMQIFLAEGERQLRPADIRLGQ</sequence>
<feature type="compositionally biased region" description="Acidic residues" evidence="2">
    <location>
        <begin position="410"/>
        <end position="421"/>
    </location>
</feature>
<evidence type="ECO:0000259" key="3">
    <source>
        <dbReference type="PROSITE" id="PS50954"/>
    </source>
</evidence>
<dbReference type="InterPro" id="IPR036770">
    <property type="entry name" value="Ankyrin_rpt-contain_sf"/>
</dbReference>
<dbReference type="PANTHER" id="PTHR46427:SF1">
    <property type="entry name" value="ANKYRIN REPEAT AND LEM DOMAIN-CONTAINING PROTEIN 1"/>
    <property type="match status" value="1"/>
</dbReference>
<feature type="region of interest" description="Disordered" evidence="2">
    <location>
        <begin position="484"/>
        <end position="550"/>
    </location>
</feature>
<feature type="compositionally biased region" description="Basic and acidic residues" evidence="2">
    <location>
        <begin position="967"/>
        <end position="986"/>
    </location>
</feature>
<evidence type="ECO:0000256" key="2">
    <source>
        <dbReference type="SAM" id="MobiDB-lite"/>
    </source>
</evidence>
<dbReference type="GO" id="GO:0005737">
    <property type="term" value="C:cytoplasm"/>
    <property type="evidence" value="ECO:0007669"/>
    <property type="project" value="TreeGrafter"/>
</dbReference>
<dbReference type="GO" id="GO:0004520">
    <property type="term" value="F:DNA endonuclease activity"/>
    <property type="evidence" value="ECO:0007669"/>
    <property type="project" value="TreeGrafter"/>
</dbReference>
<dbReference type="SUPFAM" id="SSF63451">
    <property type="entry name" value="LEM domain"/>
    <property type="match status" value="1"/>
</dbReference>